<dbReference type="EMBL" id="CP016174">
    <property type="protein sequence ID" value="ANN17474.1"/>
    <property type="molecule type" value="Genomic_DNA"/>
</dbReference>
<gene>
    <name evidence="6" type="ORF">SD37_18680</name>
</gene>
<dbReference type="Pfam" id="PF13305">
    <property type="entry name" value="TetR_C_33"/>
    <property type="match status" value="1"/>
</dbReference>
<keyword evidence="3" id="KW-0804">Transcription</keyword>
<accession>A0A193BZ74</accession>
<keyword evidence="2 4" id="KW-0238">DNA-binding</keyword>
<dbReference type="InterPro" id="IPR009057">
    <property type="entry name" value="Homeodomain-like_sf"/>
</dbReference>
<dbReference type="SUPFAM" id="SSF46689">
    <property type="entry name" value="Homeodomain-like"/>
    <property type="match status" value="1"/>
</dbReference>
<dbReference type="PRINTS" id="PR00455">
    <property type="entry name" value="HTHTETR"/>
</dbReference>
<dbReference type="STRING" id="31958.SD37_18680"/>
<dbReference type="GO" id="GO:0000976">
    <property type="term" value="F:transcription cis-regulatory region binding"/>
    <property type="evidence" value="ECO:0007669"/>
    <property type="project" value="TreeGrafter"/>
</dbReference>
<organism evidence="6 7">
    <name type="scientific">Amycolatopsis orientalis</name>
    <name type="common">Nocardia orientalis</name>
    <dbReference type="NCBI Taxonomy" id="31958"/>
    <lineage>
        <taxon>Bacteria</taxon>
        <taxon>Bacillati</taxon>
        <taxon>Actinomycetota</taxon>
        <taxon>Actinomycetes</taxon>
        <taxon>Pseudonocardiales</taxon>
        <taxon>Pseudonocardiaceae</taxon>
        <taxon>Amycolatopsis</taxon>
    </lineage>
</organism>
<sequence length="179" mass="19017">MSVTGAGVSERTGQIVDAARVLIDEGGSAALTMRALGERLGIRAPSLYKHFPDKGAVEAQVIALALRELASELERAGSLDALASAYRAYALEHPHLYRLMNSGPLPRHLLPAGVEDAAALPLVRAVGGDMDRARAVWAFAHGMVILELDGRFPPDADLDSAWRTGLKAFAVPARRRSGA</sequence>
<dbReference type="Gene3D" id="1.10.357.10">
    <property type="entry name" value="Tetracycline Repressor, domain 2"/>
    <property type="match status" value="1"/>
</dbReference>
<evidence type="ECO:0000313" key="6">
    <source>
        <dbReference type="EMBL" id="ANN17474.1"/>
    </source>
</evidence>
<evidence type="ECO:0000256" key="4">
    <source>
        <dbReference type="PROSITE-ProRule" id="PRU00335"/>
    </source>
</evidence>
<feature type="domain" description="HTH tetR-type" evidence="5">
    <location>
        <begin position="9"/>
        <end position="69"/>
    </location>
</feature>
<dbReference type="InterPro" id="IPR025996">
    <property type="entry name" value="MT1864/Rv1816-like_C"/>
</dbReference>
<dbReference type="InterPro" id="IPR001647">
    <property type="entry name" value="HTH_TetR"/>
</dbReference>
<keyword evidence="1" id="KW-0805">Transcription regulation</keyword>
<dbReference type="KEGG" id="aori:SD37_18680"/>
<dbReference type="PROSITE" id="PS50977">
    <property type="entry name" value="HTH_TETR_2"/>
    <property type="match status" value="1"/>
</dbReference>
<dbReference type="GO" id="GO:0003700">
    <property type="term" value="F:DNA-binding transcription factor activity"/>
    <property type="evidence" value="ECO:0007669"/>
    <property type="project" value="TreeGrafter"/>
</dbReference>
<feature type="DNA-binding region" description="H-T-H motif" evidence="4">
    <location>
        <begin position="32"/>
        <end position="51"/>
    </location>
</feature>
<dbReference type="Proteomes" id="UP000093695">
    <property type="component" value="Chromosome"/>
</dbReference>
<dbReference type="SUPFAM" id="SSF48498">
    <property type="entry name" value="Tetracyclin repressor-like, C-terminal domain"/>
    <property type="match status" value="1"/>
</dbReference>
<evidence type="ECO:0000256" key="3">
    <source>
        <dbReference type="ARBA" id="ARBA00023163"/>
    </source>
</evidence>
<name>A0A193BZ74_AMYOR</name>
<dbReference type="eggNOG" id="COG1309">
    <property type="taxonomic scope" value="Bacteria"/>
</dbReference>
<dbReference type="InterPro" id="IPR036271">
    <property type="entry name" value="Tet_transcr_reg_TetR-rel_C_sf"/>
</dbReference>
<dbReference type="Pfam" id="PF00440">
    <property type="entry name" value="TetR_N"/>
    <property type="match status" value="1"/>
</dbReference>
<protein>
    <submittedName>
        <fullName evidence="6">TetR family transcriptional regulator</fullName>
    </submittedName>
</protein>
<reference evidence="6 7" key="1">
    <citation type="journal article" date="2015" name="Genome Announc.">
        <title>Draft Genome Sequence of Norvancomycin-Producing Strain Amycolatopsis orientalis CPCC200066.</title>
        <authorList>
            <person name="Lei X."/>
            <person name="Yuan F."/>
            <person name="Shi Y."/>
            <person name="Li X."/>
            <person name="Wang L."/>
            <person name="Hong B."/>
        </authorList>
    </citation>
    <scope>NUCLEOTIDE SEQUENCE [LARGE SCALE GENOMIC DNA]</scope>
    <source>
        <strain evidence="6 7">B-37</strain>
    </source>
</reference>
<dbReference type="PANTHER" id="PTHR30055:SF239">
    <property type="entry name" value="TRANSCRIPTIONAL REGULATORY PROTEIN"/>
    <property type="match status" value="1"/>
</dbReference>
<dbReference type="AlphaFoldDB" id="A0A193BZ74"/>
<dbReference type="InterPro" id="IPR050109">
    <property type="entry name" value="HTH-type_TetR-like_transc_reg"/>
</dbReference>
<evidence type="ECO:0000256" key="2">
    <source>
        <dbReference type="ARBA" id="ARBA00023125"/>
    </source>
</evidence>
<dbReference type="PANTHER" id="PTHR30055">
    <property type="entry name" value="HTH-TYPE TRANSCRIPTIONAL REGULATOR RUTR"/>
    <property type="match status" value="1"/>
</dbReference>
<evidence type="ECO:0000256" key="1">
    <source>
        <dbReference type="ARBA" id="ARBA00023015"/>
    </source>
</evidence>
<evidence type="ECO:0000259" key="5">
    <source>
        <dbReference type="PROSITE" id="PS50977"/>
    </source>
</evidence>
<evidence type="ECO:0000313" key="7">
    <source>
        <dbReference type="Proteomes" id="UP000093695"/>
    </source>
</evidence>
<proteinExistence type="predicted"/>
<dbReference type="Gene3D" id="1.10.10.60">
    <property type="entry name" value="Homeodomain-like"/>
    <property type="match status" value="1"/>
</dbReference>
<keyword evidence="7" id="KW-1185">Reference proteome</keyword>